<dbReference type="GO" id="GO:0035773">
    <property type="term" value="P:insulin secretion involved in cellular response to glucose stimulus"/>
    <property type="evidence" value="ECO:0007669"/>
    <property type="project" value="Ensembl"/>
</dbReference>
<evidence type="ECO:0000256" key="2">
    <source>
        <dbReference type="ARBA" id="ARBA00022475"/>
    </source>
</evidence>
<keyword evidence="6 9" id="KW-1133">Transmembrane helix</keyword>
<dbReference type="GO" id="GO:0035493">
    <property type="term" value="P:SNARE complex assembly"/>
    <property type="evidence" value="ECO:0007669"/>
    <property type="project" value="Ensembl"/>
</dbReference>
<keyword evidence="5" id="KW-0732">Signal</keyword>
<evidence type="ECO:0000313" key="12">
    <source>
        <dbReference type="Ensembl" id="ENSBIXP00005026277.1"/>
    </source>
</evidence>
<dbReference type="GO" id="GO:0005737">
    <property type="term" value="C:cytoplasm"/>
    <property type="evidence" value="ECO:0007669"/>
    <property type="project" value="Ensembl"/>
</dbReference>
<evidence type="ECO:0000256" key="4">
    <source>
        <dbReference type="ARBA" id="ARBA00022692"/>
    </source>
</evidence>
<name>A0A4W2H578_BOBOX</name>
<proteinExistence type="predicted"/>
<evidence type="ECO:0000256" key="7">
    <source>
        <dbReference type="ARBA" id="ARBA00023136"/>
    </source>
</evidence>
<feature type="domain" description="Collectrin-like" evidence="11">
    <location>
        <begin position="116"/>
        <end position="317"/>
    </location>
</feature>
<keyword evidence="4 9" id="KW-0812">Transmembrane</keyword>
<comment type="subcellular location">
    <subcellularLocation>
        <location evidence="1 9">Cell membrane</location>
        <topology evidence="1 9">Single-pass type I membrane protein</topology>
    </subcellularLocation>
</comment>
<dbReference type="GO" id="GO:0042803">
    <property type="term" value="F:protein homodimerization activity"/>
    <property type="evidence" value="ECO:0007669"/>
    <property type="project" value="Ensembl"/>
</dbReference>
<evidence type="ECO:0000256" key="9">
    <source>
        <dbReference type="PROSITE-ProRule" id="PRU01354"/>
    </source>
</evidence>
<keyword evidence="8" id="KW-0325">Glycoprotein</keyword>
<dbReference type="PROSITE" id="PS52010">
    <property type="entry name" value="COLLECTRIN_LIKE"/>
    <property type="match status" value="1"/>
</dbReference>
<keyword evidence="3" id="KW-0597">Phosphoprotein</keyword>
<organism evidence="12 13">
    <name type="scientific">Bos indicus x Bos taurus</name>
    <name type="common">Hybrid cattle</name>
    <dbReference type="NCBI Taxonomy" id="30522"/>
    <lineage>
        <taxon>Eukaryota</taxon>
        <taxon>Metazoa</taxon>
        <taxon>Chordata</taxon>
        <taxon>Craniata</taxon>
        <taxon>Vertebrata</taxon>
        <taxon>Euteleostomi</taxon>
        <taxon>Mammalia</taxon>
        <taxon>Eutheria</taxon>
        <taxon>Laurasiatheria</taxon>
        <taxon>Artiodactyla</taxon>
        <taxon>Ruminantia</taxon>
        <taxon>Pecora</taxon>
        <taxon>Bovidae</taxon>
        <taxon>Bovinae</taxon>
        <taxon>Bos</taxon>
    </lineage>
</organism>
<accession>A0A4W2H578</accession>
<dbReference type="GeneTree" id="ENSGT00940000160862"/>
<keyword evidence="7 9" id="KW-0472">Membrane</keyword>
<evidence type="ECO:0000313" key="13">
    <source>
        <dbReference type="Proteomes" id="UP000429181"/>
    </source>
</evidence>
<dbReference type="PANTHER" id="PTHR46884">
    <property type="entry name" value="COLLECTRIN"/>
    <property type="match status" value="1"/>
</dbReference>
<evidence type="ECO:0000256" key="10">
    <source>
        <dbReference type="SAM" id="Phobius"/>
    </source>
</evidence>
<protein>
    <submittedName>
        <fullName evidence="12">Collectrin, amino acid transport regulator</fullName>
    </submittedName>
</protein>
<evidence type="ECO:0000256" key="8">
    <source>
        <dbReference type="ARBA" id="ARBA00023180"/>
    </source>
</evidence>
<evidence type="ECO:0000256" key="1">
    <source>
        <dbReference type="ARBA" id="ARBA00004251"/>
    </source>
</evidence>
<dbReference type="GO" id="GO:0031526">
    <property type="term" value="C:brush border membrane"/>
    <property type="evidence" value="ECO:0007669"/>
    <property type="project" value="Ensembl"/>
</dbReference>
<reference evidence="12" key="2">
    <citation type="submission" date="2025-08" db="UniProtKB">
        <authorList>
            <consortium name="Ensembl"/>
        </authorList>
    </citation>
    <scope>IDENTIFICATION</scope>
</reference>
<dbReference type="Ensembl" id="ENSBIXT00005053542.1">
    <property type="protein sequence ID" value="ENSBIXP00005026277.1"/>
    <property type="gene ID" value="ENSBIXG00005002413.1"/>
</dbReference>
<gene>
    <name evidence="12" type="primary">CLTRN</name>
</gene>
<dbReference type="GO" id="GO:0070062">
    <property type="term" value="C:extracellular exosome"/>
    <property type="evidence" value="ECO:0007669"/>
    <property type="project" value="TreeGrafter"/>
</dbReference>
<dbReference type="AlphaFoldDB" id="A0A4W2H578"/>
<evidence type="ECO:0000256" key="5">
    <source>
        <dbReference type="ARBA" id="ARBA00022729"/>
    </source>
</evidence>
<evidence type="ECO:0000256" key="3">
    <source>
        <dbReference type="ARBA" id="ARBA00022553"/>
    </source>
</evidence>
<dbReference type="PANTHER" id="PTHR46884:SF1">
    <property type="entry name" value="COLLECTRIN"/>
    <property type="match status" value="1"/>
</dbReference>
<dbReference type="Proteomes" id="UP000429181">
    <property type="component" value="Unassembled WGS sequence"/>
</dbReference>
<dbReference type="Pfam" id="PF16959">
    <property type="entry name" value="Collectrin"/>
    <property type="match status" value="1"/>
</dbReference>
<evidence type="ECO:0000259" key="11">
    <source>
        <dbReference type="PROSITE" id="PS52010"/>
    </source>
</evidence>
<sequence length="317" mass="35707">MILRCSLITLTPRTRVSLYSVLATPWIPRTSSSGYTLGRSTPPALPFLAEPDLEKPQRSGRSLRISGGNRPVFLRNLHPAFYSTCNNLHCTWDSFECIGLHGQVTAIHADLCRPDAENAFKVRLSIRTALGDKAYAWDANEEYLFKAMVAFSMRKVPNRETTEISHVLLCNVTQRVSFWFVVTDPSRNHTLPAVEVQSAIRMNRNRINNAFFLNDQTLEFLRIPSTLAPPTDPSVPIWIIIFGVIFCIVLVATMLLIISGIRQHRRKNKGPSEMEDSEDKCENVITIENGIPCDPLDMKGGHINDAFVTEDERLTPL</sequence>
<keyword evidence="2 9" id="KW-1003">Cell membrane</keyword>
<reference evidence="13" key="1">
    <citation type="submission" date="2018-11" db="EMBL/GenBank/DDBJ databases">
        <title>Haplotype-resolved cattle genomes.</title>
        <authorList>
            <person name="Low W.Y."/>
            <person name="Tearle R."/>
            <person name="Bickhart D.M."/>
            <person name="Rosen B.D."/>
            <person name="Koren S."/>
            <person name="Rhie A."/>
            <person name="Hiendleder S."/>
            <person name="Phillippy A.M."/>
            <person name="Smith T.P.L."/>
            <person name="Williams J.L."/>
        </authorList>
    </citation>
    <scope>NUCLEOTIDE SEQUENCE [LARGE SCALE GENOMIC DNA]</scope>
</reference>
<dbReference type="GO" id="GO:1905737">
    <property type="term" value="P:positive regulation of L-proline import across plasma membrane"/>
    <property type="evidence" value="ECO:0007669"/>
    <property type="project" value="Ensembl"/>
</dbReference>
<dbReference type="InterPro" id="IPR042944">
    <property type="entry name" value="Collectrin"/>
</dbReference>
<dbReference type="InterPro" id="IPR031588">
    <property type="entry name" value="Collectrin_dom"/>
</dbReference>
<feature type="transmembrane region" description="Helical" evidence="10">
    <location>
        <begin position="235"/>
        <end position="258"/>
    </location>
</feature>
<dbReference type="GO" id="GO:0017156">
    <property type="term" value="P:calcium-ion regulated exocytosis"/>
    <property type="evidence" value="ECO:0007669"/>
    <property type="project" value="Ensembl"/>
</dbReference>
<dbReference type="GO" id="GO:0141109">
    <property type="term" value="F:transporter activator activity"/>
    <property type="evidence" value="ECO:0007669"/>
    <property type="project" value="Ensembl"/>
</dbReference>
<evidence type="ECO:0000256" key="6">
    <source>
        <dbReference type="ARBA" id="ARBA00022989"/>
    </source>
</evidence>